<evidence type="ECO:0000256" key="8">
    <source>
        <dbReference type="ARBA" id="ARBA00023157"/>
    </source>
</evidence>
<feature type="transmembrane region" description="Helical" evidence="10">
    <location>
        <begin position="132"/>
        <end position="153"/>
    </location>
</feature>
<feature type="transmembrane region" description="Helical" evidence="10">
    <location>
        <begin position="271"/>
        <end position="290"/>
    </location>
</feature>
<keyword evidence="13" id="KW-1185">Reference proteome</keyword>
<evidence type="ECO:0000256" key="2">
    <source>
        <dbReference type="ARBA" id="ARBA00006214"/>
    </source>
</evidence>
<comment type="similarity">
    <text evidence="2">Belongs to the VKOR family.</text>
</comment>
<evidence type="ECO:0000256" key="7">
    <source>
        <dbReference type="ARBA" id="ARBA00023136"/>
    </source>
</evidence>
<evidence type="ECO:0000313" key="13">
    <source>
        <dbReference type="Proteomes" id="UP000076715"/>
    </source>
</evidence>
<evidence type="ECO:0000256" key="10">
    <source>
        <dbReference type="SAM" id="Phobius"/>
    </source>
</evidence>
<dbReference type="InterPro" id="IPR036249">
    <property type="entry name" value="Thioredoxin-like_sf"/>
</dbReference>
<evidence type="ECO:0000256" key="1">
    <source>
        <dbReference type="ARBA" id="ARBA00004141"/>
    </source>
</evidence>
<reference evidence="12 13" key="1">
    <citation type="submission" date="2016-01" db="EMBL/GenBank/DDBJ databases">
        <title>The draft genome sequence of Aquimarina sp. RZW4-3-2.</title>
        <authorList>
            <person name="Wang Y."/>
        </authorList>
    </citation>
    <scope>NUCLEOTIDE SEQUENCE [LARGE SCALE GENOMIC DNA]</scope>
    <source>
        <strain evidence="12 13">RZW4-3-2</strain>
    </source>
</reference>
<accession>A0A162ZJI4</accession>
<evidence type="ECO:0000256" key="4">
    <source>
        <dbReference type="ARBA" id="ARBA00022719"/>
    </source>
</evidence>
<feature type="transmembrane region" description="Helical" evidence="10">
    <location>
        <begin position="215"/>
        <end position="236"/>
    </location>
</feature>
<keyword evidence="3 10" id="KW-0812">Transmembrane</keyword>
<feature type="transmembrane region" description="Helical" evidence="10">
    <location>
        <begin position="159"/>
        <end position="179"/>
    </location>
</feature>
<keyword evidence="9" id="KW-0676">Redox-active center</keyword>
<feature type="transmembrane region" description="Helical" evidence="10">
    <location>
        <begin position="242"/>
        <end position="264"/>
    </location>
</feature>
<comment type="caution">
    <text evidence="12">The sequence shown here is derived from an EMBL/GenBank/DDBJ whole genome shotgun (WGS) entry which is preliminary data.</text>
</comment>
<evidence type="ECO:0000256" key="9">
    <source>
        <dbReference type="ARBA" id="ARBA00023284"/>
    </source>
</evidence>
<evidence type="ECO:0000256" key="5">
    <source>
        <dbReference type="ARBA" id="ARBA00022989"/>
    </source>
</evidence>
<evidence type="ECO:0000259" key="11">
    <source>
        <dbReference type="Pfam" id="PF07884"/>
    </source>
</evidence>
<dbReference type="CDD" id="cd12921">
    <property type="entry name" value="VKOR_4"/>
    <property type="match status" value="1"/>
</dbReference>
<keyword evidence="4" id="KW-0874">Quinone</keyword>
<evidence type="ECO:0000256" key="6">
    <source>
        <dbReference type="ARBA" id="ARBA00023002"/>
    </source>
</evidence>
<dbReference type="GO" id="GO:0016020">
    <property type="term" value="C:membrane"/>
    <property type="evidence" value="ECO:0007669"/>
    <property type="project" value="UniProtKB-SubCell"/>
</dbReference>
<sequence length="529" mass="61888">MENNNLLQSILSYSKQQNISLDKEAFGFRLLTHPKYPNITSVIDTLAYFEINCDAYSVDFKDIDITPDHYLTFLKGRYAKQDLHQIQKKNNTYYLDSKKTSLAHLKQRWKGIVLLLDHKTTENQPRKSKNKYALSALVLLSILFFTSLVSKYNTIIENLFYIFPIVGLTLSIFSLKDLFKIDSRIFNKFCSISSSANCNAVLNSKKWKVFEKISFSDLSLVFFLSQLISYFVFSISNNTSTYFIYQKILLLGSLPIIVTSIYFQKFIVKKWCPICLAILTTLVIEMVFVLNTITPQFNFDTIQLFIGIQIILVFGWTYLKKILNKLNYLRTHEIKSTRFLRNYSIFKNAILNKSPITTIAPKNTLADVTITLVTDPFCDHCKNAHFFLEELIKKYPEKLHLDILLNVDIEDEYEEYKLLCQRLITIQLSEGRQHFSGALNDWFKNENVFNWLDKYGSEINESRANTTFIHQKKWCAKNQIDFAPVVLINGYQYPLIYDIENLDYFIQDLINDSDFLHEKQEYNVDLTLV</sequence>
<dbReference type="EMBL" id="LQRT01000024">
    <property type="protein sequence ID" value="KZS39847.1"/>
    <property type="molecule type" value="Genomic_DNA"/>
</dbReference>
<dbReference type="AlphaFoldDB" id="A0A162ZJI4"/>
<evidence type="ECO:0000256" key="3">
    <source>
        <dbReference type="ARBA" id="ARBA00022692"/>
    </source>
</evidence>
<comment type="subcellular location">
    <subcellularLocation>
        <location evidence="1">Membrane</location>
        <topology evidence="1">Multi-pass membrane protein</topology>
    </subcellularLocation>
</comment>
<dbReference type="Gene3D" id="1.20.1440.130">
    <property type="entry name" value="VKOR domain"/>
    <property type="match status" value="1"/>
</dbReference>
<gene>
    <name evidence="12" type="ORF">AWE51_09380</name>
</gene>
<feature type="transmembrane region" description="Helical" evidence="10">
    <location>
        <begin position="302"/>
        <end position="319"/>
    </location>
</feature>
<dbReference type="RefSeq" id="WP_066315767.1">
    <property type="nucleotide sequence ID" value="NZ_LQRT01000024.1"/>
</dbReference>
<dbReference type="CDD" id="cd02972">
    <property type="entry name" value="DsbA_family"/>
    <property type="match status" value="1"/>
</dbReference>
<protein>
    <recommendedName>
        <fullName evidence="11">Vitamin K epoxide reductase domain-containing protein</fullName>
    </recommendedName>
</protein>
<dbReference type="SUPFAM" id="SSF52833">
    <property type="entry name" value="Thioredoxin-like"/>
    <property type="match status" value="1"/>
</dbReference>
<dbReference type="STRING" id="1642818.AWE51_09380"/>
<dbReference type="GO" id="GO:0016491">
    <property type="term" value="F:oxidoreductase activity"/>
    <property type="evidence" value="ECO:0007669"/>
    <property type="project" value="UniProtKB-KW"/>
</dbReference>
<keyword evidence="6" id="KW-0560">Oxidoreductase</keyword>
<keyword evidence="5 10" id="KW-1133">Transmembrane helix</keyword>
<keyword evidence="7 10" id="KW-0472">Membrane</keyword>
<dbReference type="OrthoDB" id="1100563at2"/>
<proteinExistence type="inferred from homology"/>
<evidence type="ECO:0000313" key="12">
    <source>
        <dbReference type="EMBL" id="KZS39847.1"/>
    </source>
</evidence>
<dbReference type="Proteomes" id="UP000076715">
    <property type="component" value="Unassembled WGS sequence"/>
</dbReference>
<dbReference type="InterPro" id="IPR038354">
    <property type="entry name" value="VKOR_sf"/>
</dbReference>
<dbReference type="Pfam" id="PF07884">
    <property type="entry name" value="VKOR"/>
    <property type="match status" value="1"/>
</dbReference>
<feature type="domain" description="Vitamin K epoxide reductase" evidence="11">
    <location>
        <begin position="162"/>
        <end position="288"/>
    </location>
</feature>
<dbReference type="GO" id="GO:0048038">
    <property type="term" value="F:quinone binding"/>
    <property type="evidence" value="ECO:0007669"/>
    <property type="project" value="UniProtKB-KW"/>
</dbReference>
<dbReference type="InterPro" id="IPR012932">
    <property type="entry name" value="VKOR"/>
</dbReference>
<keyword evidence="8" id="KW-1015">Disulfide bond</keyword>
<organism evidence="12 13">
    <name type="scientific">Aquimarina aggregata</name>
    <dbReference type="NCBI Taxonomy" id="1642818"/>
    <lineage>
        <taxon>Bacteria</taxon>
        <taxon>Pseudomonadati</taxon>
        <taxon>Bacteroidota</taxon>
        <taxon>Flavobacteriia</taxon>
        <taxon>Flavobacteriales</taxon>
        <taxon>Flavobacteriaceae</taxon>
        <taxon>Aquimarina</taxon>
    </lineage>
</organism>
<dbReference type="Gene3D" id="3.40.30.10">
    <property type="entry name" value="Glutaredoxin"/>
    <property type="match status" value="1"/>
</dbReference>
<name>A0A162ZJI4_9FLAO</name>